<dbReference type="PANTHER" id="PTHR33491">
    <property type="entry name" value="OSJNBA0016N04.9 PROTEIN"/>
    <property type="match status" value="1"/>
</dbReference>
<accession>N1QQD0</accession>
<reference evidence="1" key="1">
    <citation type="submission" date="2015-06" db="UniProtKB">
        <authorList>
            <consortium name="EnsemblPlants"/>
        </authorList>
    </citation>
    <scope>IDENTIFICATION</scope>
</reference>
<dbReference type="EnsemblPlants" id="EMT00113">
    <property type="protein sequence ID" value="EMT00113"/>
    <property type="gene ID" value="F775_43257"/>
</dbReference>
<evidence type="ECO:0008006" key="2">
    <source>
        <dbReference type="Google" id="ProtNLM"/>
    </source>
</evidence>
<evidence type="ECO:0000313" key="1">
    <source>
        <dbReference type="EnsemblPlants" id="EMT00113"/>
    </source>
</evidence>
<sequence>MATLHEQSSHSIMSACASFCPDPYGVFGFMGEHGPPGKYCNGMKCCQAPIAVVRDEAASYVTFKWFAQNRSADQEAYSVPARVFVAEEGCIVDVEPPPSTDYINWPEFPRDCPSKVPTSICKSDKSMCRQGADYMNCYCKEGYEGNPYIPDGCQG</sequence>
<name>N1QQD0_AEGTA</name>
<proteinExistence type="predicted"/>
<dbReference type="AlphaFoldDB" id="N1QQD0"/>
<protein>
    <recommendedName>
        <fullName evidence="2">Wall-associated receptor kinase galacturonan-binding domain-containing protein</fullName>
    </recommendedName>
</protein>
<organism evidence="1">
    <name type="scientific">Aegilops tauschii</name>
    <name type="common">Tausch's goatgrass</name>
    <name type="synonym">Aegilops squarrosa</name>
    <dbReference type="NCBI Taxonomy" id="37682"/>
    <lineage>
        <taxon>Eukaryota</taxon>
        <taxon>Viridiplantae</taxon>
        <taxon>Streptophyta</taxon>
        <taxon>Embryophyta</taxon>
        <taxon>Tracheophyta</taxon>
        <taxon>Spermatophyta</taxon>
        <taxon>Magnoliopsida</taxon>
        <taxon>Liliopsida</taxon>
        <taxon>Poales</taxon>
        <taxon>Poaceae</taxon>
        <taxon>BOP clade</taxon>
        <taxon>Pooideae</taxon>
        <taxon>Triticodae</taxon>
        <taxon>Triticeae</taxon>
        <taxon>Triticinae</taxon>
        <taxon>Aegilops</taxon>
    </lineage>
</organism>